<feature type="transmembrane region" description="Helical" evidence="1">
    <location>
        <begin position="120"/>
        <end position="141"/>
    </location>
</feature>
<dbReference type="AlphaFoldDB" id="A0A2S9YDI7"/>
<name>A0A2S9YDI7_9BACT</name>
<keyword evidence="1" id="KW-0812">Transmembrane</keyword>
<evidence type="ECO:0000256" key="1">
    <source>
        <dbReference type="SAM" id="Phobius"/>
    </source>
</evidence>
<evidence type="ECO:0000313" key="3">
    <source>
        <dbReference type="Proteomes" id="UP000238823"/>
    </source>
</evidence>
<reference evidence="2 3" key="1">
    <citation type="submission" date="2018-03" db="EMBL/GenBank/DDBJ databases">
        <title>Draft Genome Sequences of the Obligatory Marine Myxobacteria Enhygromyxa salina SWB007.</title>
        <authorList>
            <person name="Poehlein A."/>
            <person name="Moghaddam J.A."/>
            <person name="Harms H."/>
            <person name="Alanjari M."/>
            <person name="Koenig G.M."/>
            <person name="Daniel R."/>
            <person name="Schaeberle T.F."/>
        </authorList>
    </citation>
    <scope>NUCLEOTIDE SEQUENCE [LARGE SCALE GENOMIC DNA]</scope>
    <source>
        <strain evidence="2 3">SWB007</strain>
    </source>
</reference>
<sequence>MSTIVHATRRGWVYAPFTCEHCGHQDQGAVRMQMSAGAQTGLLQDLDDTRDLAMGTAHGNMEQAGDELIALSPCPSCGLRDDLAVRTFHAKAKPWLAGGGVLLAVGLAGVAYLASKDELFMGLVATSPVVLIGAIALLVGLAKRLRALPKGAAFRSVDPRPWAHLNP</sequence>
<organism evidence="2 3">
    <name type="scientific">Enhygromyxa salina</name>
    <dbReference type="NCBI Taxonomy" id="215803"/>
    <lineage>
        <taxon>Bacteria</taxon>
        <taxon>Pseudomonadati</taxon>
        <taxon>Myxococcota</taxon>
        <taxon>Polyangia</taxon>
        <taxon>Nannocystales</taxon>
        <taxon>Nannocystaceae</taxon>
        <taxon>Enhygromyxa</taxon>
    </lineage>
</organism>
<evidence type="ECO:0000313" key="2">
    <source>
        <dbReference type="EMBL" id="PRQ03180.1"/>
    </source>
</evidence>
<protein>
    <submittedName>
        <fullName evidence="2">Uncharacterized protein</fullName>
    </submittedName>
</protein>
<dbReference type="OrthoDB" id="9833050at2"/>
<accession>A0A2S9YDI7</accession>
<gene>
    <name evidence="2" type="ORF">ENSA7_53200</name>
</gene>
<feature type="transmembrane region" description="Helical" evidence="1">
    <location>
        <begin position="95"/>
        <end position="114"/>
    </location>
</feature>
<comment type="caution">
    <text evidence="2">The sequence shown here is derived from an EMBL/GenBank/DDBJ whole genome shotgun (WGS) entry which is preliminary data.</text>
</comment>
<keyword evidence="1" id="KW-1133">Transmembrane helix</keyword>
<keyword evidence="1" id="KW-0472">Membrane</keyword>
<dbReference type="RefSeq" id="WP_106092207.1">
    <property type="nucleotide sequence ID" value="NZ_PVNL01000109.1"/>
</dbReference>
<dbReference type="EMBL" id="PVNL01000109">
    <property type="protein sequence ID" value="PRQ03180.1"/>
    <property type="molecule type" value="Genomic_DNA"/>
</dbReference>
<proteinExistence type="predicted"/>
<dbReference type="Proteomes" id="UP000238823">
    <property type="component" value="Unassembled WGS sequence"/>
</dbReference>